<dbReference type="InterPro" id="IPR010730">
    <property type="entry name" value="HET"/>
</dbReference>
<dbReference type="InterPro" id="IPR011990">
    <property type="entry name" value="TPR-like_helical_dom_sf"/>
</dbReference>
<organism evidence="2 3">
    <name type="scientific">Phialocephala subalpina</name>
    <dbReference type="NCBI Taxonomy" id="576137"/>
    <lineage>
        <taxon>Eukaryota</taxon>
        <taxon>Fungi</taxon>
        <taxon>Dikarya</taxon>
        <taxon>Ascomycota</taxon>
        <taxon>Pezizomycotina</taxon>
        <taxon>Leotiomycetes</taxon>
        <taxon>Helotiales</taxon>
        <taxon>Mollisiaceae</taxon>
        <taxon>Phialocephala</taxon>
        <taxon>Phialocephala fortinii species complex</taxon>
    </lineage>
</organism>
<dbReference type="InterPro" id="IPR027417">
    <property type="entry name" value="P-loop_NTPase"/>
</dbReference>
<dbReference type="Pfam" id="PF06985">
    <property type="entry name" value="HET"/>
    <property type="match status" value="1"/>
</dbReference>
<dbReference type="AlphaFoldDB" id="A0A1L7WBT0"/>
<evidence type="ECO:0000259" key="1">
    <source>
        <dbReference type="Pfam" id="PF06985"/>
    </source>
</evidence>
<keyword evidence="3" id="KW-1185">Reference proteome</keyword>
<dbReference type="SUPFAM" id="SSF52540">
    <property type="entry name" value="P-loop containing nucleoside triphosphate hydrolases"/>
    <property type="match status" value="1"/>
</dbReference>
<dbReference type="EMBL" id="FJOG01000001">
    <property type="protein sequence ID" value="CZR50232.1"/>
    <property type="molecule type" value="Genomic_DNA"/>
</dbReference>
<proteinExistence type="predicted"/>
<name>A0A1L7WBT0_9HELO</name>
<evidence type="ECO:0000313" key="3">
    <source>
        <dbReference type="Proteomes" id="UP000184330"/>
    </source>
</evidence>
<sequence length="905" mass="102503">MRLLQLESSGDFSLTEDYTEHVPLYAILSHTWGKDTEEVTFDDFRAGTYIGKTGYRKIQFCVEQAARDGLQYFWVDSCCINKSNHAELSEAINSMFSWYRDAAKCYVYLSDVSTRSNTNESFSRSLWKSEFRYSRWFTRAWTLQELIAPHSVEFFSREGERLGDKRSLEPSLHDITGIPVEVLRGNPLTQFSVEERMLWAAERTAKRKEDEAYCLLGIFGLHMPLIYGEGRENAFMRLEEEIGKRSKGANIHGNVHWIVPRAVNSLFTGRSDLLSRIQKALEIKCIFATTKQRRFVITGLGGQGKSEICLQVASSMKQQFWGVFWVDVDMPSTAKKDFVAVAKLLGHSVESVPEALQVLATTRQSWLLILDNADDPEFDYQTYFPSGTHGAVLMTSSVAECRGYSLDAFEALGGLKEQDSKGLLLKAAGLSPELWLSYDNQAKEVVRLLGSHTLALIQAGAYISQGHCQLHQYPEVYRRQRTRLLKYRPKQVQSRYCDVYTTFEASANVLEQSQSESAKDALRLLQILSMLDSNVLTFQVFEEAWKGCKEISRASSIKARGIDEFSQDHVSHLPRFMIPEDDAWDSFRLTQAGSQLESHFLVTRHSLDGYQGWSMHPLTHAWAKDRQDSESQGIAWIAAGCVLGFSLSNTRMWQTQGRRLLPHVLSYLDIKVNKAFGLAAKSVVTPLFLKCGRALLDMRQDSRLGQLIQDTLLELGQNPRELSEEFLPLYDLQARNLMSLGRNKEAVVLLNKAVKMREITLAEDHPDRLTSQHTLARAYWANGQVAEAVALLEHVIQIREKTLAEDHPDRLDSQHVLAQVYSASGQIKESVKLLKQEIKIREVTLAIDHPDRLHSQHELAIAYRANGQVEESVALLKQVVAIRTTTLAETHPDRLASQHALAGAY</sequence>
<accession>A0A1L7WBT0</accession>
<protein>
    <submittedName>
        <fullName evidence="2">Related to calcium-independent phospholipase A2</fullName>
    </submittedName>
</protein>
<dbReference type="Pfam" id="PF13374">
    <property type="entry name" value="TPR_10"/>
    <property type="match status" value="4"/>
</dbReference>
<gene>
    <name evidence="2" type="ORF">PAC_00104</name>
</gene>
<dbReference type="Gene3D" id="1.25.40.10">
    <property type="entry name" value="Tetratricopeptide repeat domain"/>
    <property type="match status" value="1"/>
</dbReference>
<dbReference type="Gene3D" id="3.40.50.300">
    <property type="entry name" value="P-loop containing nucleotide triphosphate hydrolases"/>
    <property type="match status" value="1"/>
</dbReference>
<dbReference type="STRING" id="576137.A0A1L7WBT0"/>
<dbReference type="Proteomes" id="UP000184330">
    <property type="component" value="Unassembled WGS sequence"/>
</dbReference>
<reference evidence="2 3" key="1">
    <citation type="submission" date="2016-03" db="EMBL/GenBank/DDBJ databases">
        <authorList>
            <person name="Ploux O."/>
        </authorList>
    </citation>
    <scope>NUCLEOTIDE SEQUENCE [LARGE SCALE GENOMIC DNA]</scope>
    <source>
        <strain evidence="2 3">UAMH 11012</strain>
    </source>
</reference>
<dbReference type="OrthoDB" id="1658288at2759"/>
<dbReference type="PANTHER" id="PTHR10622">
    <property type="entry name" value="HET DOMAIN-CONTAINING PROTEIN"/>
    <property type="match status" value="1"/>
</dbReference>
<dbReference type="SUPFAM" id="SSF48452">
    <property type="entry name" value="TPR-like"/>
    <property type="match status" value="1"/>
</dbReference>
<dbReference type="PANTHER" id="PTHR10622:SF11">
    <property type="entry name" value="HET-DOMAIN-CONTAINING PROTEIN"/>
    <property type="match status" value="1"/>
</dbReference>
<evidence type="ECO:0000313" key="2">
    <source>
        <dbReference type="EMBL" id="CZR50232.1"/>
    </source>
</evidence>
<feature type="domain" description="Heterokaryon incompatibility" evidence="1">
    <location>
        <begin position="25"/>
        <end position="145"/>
    </location>
</feature>